<organism evidence="1 2">
    <name type="scientific">Ajellomyces capsulatus (strain H88)</name>
    <name type="common">Darling's disease fungus</name>
    <name type="synonym">Histoplasma capsulatum</name>
    <dbReference type="NCBI Taxonomy" id="544711"/>
    <lineage>
        <taxon>Eukaryota</taxon>
        <taxon>Fungi</taxon>
        <taxon>Dikarya</taxon>
        <taxon>Ascomycota</taxon>
        <taxon>Pezizomycotina</taxon>
        <taxon>Eurotiomycetes</taxon>
        <taxon>Eurotiomycetidae</taxon>
        <taxon>Onygenales</taxon>
        <taxon>Ajellomycetaceae</taxon>
        <taxon>Histoplasma</taxon>
    </lineage>
</organism>
<sequence>MKDPAVICRLIFWGRVSGASYRAGMQIGWMPWVRWGLRVVLRSWALRGRVRGAGSWTRRLSILERNCRGWRG</sequence>
<dbReference type="Proteomes" id="UP000663419">
    <property type="component" value="Chromosome 5"/>
</dbReference>
<dbReference type="AlphaFoldDB" id="A0A8A1LSP5"/>
<proteinExistence type="predicted"/>
<protein>
    <submittedName>
        <fullName evidence="1">Uncharacterized protein</fullName>
    </submittedName>
</protein>
<gene>
    <name evidence="1" type="ORF">I7I53_05109</name>
</gene>
<evidence type="ECO:0000313" key="2">
    <source>
        <dbReference type="Proteomes" id="UP000663419"/>
    </source>
</evidence>
<dbReference type="EMBL" id="CP069106">
    <property type="protein sequence ID" value="QSS56801.1"/>
    <property type="molecule type" value="Genomic_DNA"/>
</dbReference>
<name>A0A8A1LSP5_AJEC8</name>
<evidence type="ECO:0000313" key="1">
    <source>
        <dbReference type="EMBL" id="QSS56801.1"/>
    </source>
</evidence>
<reference evidence="1" key="1">
    <citation type="submission" date="2021-01" db="EMBL/GenBank/DDBJ databases">
        <title>Chromosome-level genome assembly of a human fungal pathogen reveals clustering of transcriptionally co-regulated genes.</title>
        <authorList>
            <person name="Voorhies M."/>
            <person name="Cohen S."/>
            <person name="Shea T.P."/>
            <person name="Petrus S."/>
            <person name="Munoz J.F."/>
            <person name="Poplawski S."/>
            <person name="Goldman W.E."/>
            <person name="Michael T."/>
            <person name="Cuomo C.A."/>
            <person name="Sil A."/>
            <person name="Beyhan S."/>
        </authorList>
    </citation>
    <scope>NUCLEOTIDE SEQUENCE</scope>
    <source>
        <strain evidence="1">H88</strain>
    </source>
</reference>
<dbReference type="VEuPathDB" id="FungiDB:I7I53_05109"/>
<accession>A0A8A1LSP5</accession>